<sequence>MCKSRRMCIYNRSHEPTFRKWWLADGDNSLSSVIHTVVAIRAPTGRYALPRSSVYVATSLVGGAYASEDPTPAEPLNYGCPLNPSQCQKNCIETVHAKTWTCDGNLKTVCHCIGSATAAPEALFT</sequence>
<name>A0A7R7ZX79_ASPKA</name>
<accession>A0A7R7ZX79</accession>
<dbReference type="KEGG" id="aluc:AKAW2_30195S"/>
<proteinExistence type="predicted"/>
<evidence type="ECO:0000313" key="1">
    <source>
        <dbReference type="EMBL" id="BCR96876.1"/>
    </source>
</evidence>
<keyword evidence="2" id="KW-1185">Reference proteome</keyword>
<reference evidence="1" key="1">
    <citation type="submission" date="2021-01" db="EMBL/GenBank/DDBJ databases">
        <authorList>
            <consortium name="Aspergillus luchuensis mut. kawachii IFO 4304 genome sequencing consortium"/>
            <person name="Kazuki M."/>
            <person name="Futagami T."/>
        </authorList>
    </citation>
    <scope>NUCLEOTIDE SEQUENCE</scope>
    <source>
        <strain evidence="1">IFO 4308</strain>
    </source>
</reference>
<dbReference type="Proteomes" id="UP000661280">
    <property type="component" value="Chromosome 3"/>
</dbReference>
<dbReference type="EMBL" id="AP024427">
    <property type="protein sequence ID" value="BCR96876.1"/>
    <property type="molecule type" value="Genomic_DNA"/>
</dbReference>
<gene>
    <name evidence="1" type="ORF">AKAW2_30195S</name>
</gene>
<protein>
    <submittedName>
        <fullName evidence="1">Uncharacterized protein</fullName>
    </submittedName>
</protein>
<dbReference type="RefSeq" id="XP_041540642.1">
    <property type="nucleotide sequence ID" value="XM_041686682.1"/>
</dbReference>
<reference evidence="1" key="2">
    <citation type="submission" date="2021-02" db="EMBL/GenBank/DDBJ databases">
        <title>Aspergillus luchuensis mut. kawachii IFO 4304 genome sequence.</title>
        <authorList>
            <person name="Mori K."/>
            <person name="Kadooka C."/>
            <person name="Goto M."/>
            <person name="Futagami T."/>
        </authorList>
    </citation>
    <scope>NUCLEOTIDE SEQUENCE</scope>
    <source>
        <strain evidence="1">IFO 4308</strain>
    </source>
</reference>
<dbReference type="AlphaFoldDB" id="A0A7R7ZX79"/>
<evidence type="ECO:0000313" key="2">
    <source>
        <dbReference type="Proteomes" id="UP000661280"/>
    </source>
</evidence>
<dbReference type="GeneID" id="64958201"/>
<organism evidence="1 2">
    <name type="scientific">Aspergillus kawachii</name>
    <name type="common">White koji mold</name>
    <name type="synonym">Aspergillus awamori var. kawachi</name>
    <dbReference type="NCBI Taxonomy" id="1069201"/>
    <lineage>
        <taxon>Eukaryota</taxon>
        <taxon>Fungi</taxon>
        <taxon>Dikarya</taxon>
        <taxon>Ascomycota</taxon>
        <taxon>Pezizomycotina</taxon>
        <taxon>Eurotiomycetes</taxon>
        <taxon>Eurotiomycetidae</taxon>
        <taxon>Eurotiales</taxon>
        <taxon>Aspergillaceae</taxon>
        <taxon>Aspergillus</taxon>
        <taxon>Aspergillus subgen. Circumdati</taxon>
    </lineage>
</organism>